<evidence type="ECO:0000256" key="6">
    <source>
        <dbReference type="ARBA" id="ARBA00022884"/>
    </source>
</evidence>
<keyword evidence="2" id="KW-0150">Chloroplast</keyword>
<dbReference type="AlphaFoldDB" id="A0A9D5HV14"/>
<evidence type="ECO:0000256" key="5">
    <source>
        <dbReference type="ARBA" id="ARBA00022737"/>
    </source>
</evidence>
<feature type="domain" description="RRM" evidence="10">
    <location>
        <begin position="141"/>
        <end position="219"/>
    </location>
</feature>
<sequence length="318" mass="34819">MAATPVLKVLSMADAGLTSLPTNLLASKTPQSFLTFAPRPIYKPLFHLSVSRSLPFLSLKKSSSLIPLVAQTSDFARQDKEGGLGLEEEEGGLDLEEEEGVQEGDEAEAGLLDWPVEGADGAVEAQGEGGEGFYPEPPEGAKLFVGNVPYDMDSEKLANLFDGAGIVEVAEVIYDRNTQQSRGFGFVTMSTVEEAEKAVEKFHRYDIGGRQLTVNKAAPRGARPERREFQPSFRIYVGNLPWQVDDTRLEQVFSEHGKVVEARVVYERETGRSRGFGFVKMATQTEMDDAIAALDGQTLDGRALRVNVAEERPRPSSF</sequence>
<gene>
    <name evidence="11" type="ORF">J5N97_007802</name>
</gene>
<dbReference type="Proteomes" id="UP001085076">
    <property type="component" value="Miscellaneous, Linkage group lg01"/>
</dbReference>
<dbReference type="GO" id="GO:0003729">
    <property type="term" value="F:mRNA binding"/>
    <property type="evidence" value="ECO:0007669"/>
    <property type="project" value="TreeGrafter"/>
</dbReference>
<dbReference type="InterPro" id="IPR012677">
    <property type="entry name" value="Nucleotide-bd_a/b_plait_sf"/>
</dbReference>
<evidence type="ECO:0000256" key="4">
    <source>
        <dbReference type="ARBA" id="ARBA00022664"/>
    </source>
</evidence>
<dbReference type="GO" id="GO:1990904">
    <property type="term" value="C:ribonucleoprotein complex"/>
    <property type="evidence" value="ECO:0007669"/>
    <property type="project" value="UniProtKB-KW"/>
</dbReference>
<comment type="caution">
    <text evidence="11">The sequence shown here is derived from an EMBL/GenBank/DDBJ whole genome shotgun (WGS) entry which is preliminary data.</text>
</comment>
<dbReference type="SUPFAM" id="SSF54928">
    <property type="entry name" value="RNA-binding domain, RBD"/>
    <property type="match status" value="2"/>
</dbReference>
<name>A0A9D5HV14_9LILI</name>
<keyword evidence="7" id="KW-0687">Ribonucleoprotein</keyword>
<dbReference type="Pfam" id="PF00076">
    <property type="entry name" value="RRM_1"/>
    <property type="match status" value="2"/>
</dbReference>
<feature type="domain" description="RRM" evidence="10">
    <location>
        <begin position="233"/>
        <end position="311"/>
    </location>
</feature>
<evidence type="ECO:0000256" key="9">
    <source>
        <dbReference type="SAM" id="MobiDB-lite"/>
    </source>
</evidence>
<feature type="compositionally biased region" description="Acidic residues" evidence="9">
    <location>
        <begin position="86"/>
        <end position="104"/>
    </location>
</feature>
<dbReference type="PANTHER" id="PTHR48025">
    <property type="entry name" value="OS02G0815200 PROTEIN"/>
    <property type="match status" value="1"/>
</dbReference>
<dbReference type="Gene3D" id="3.30.70.330">
    <property type="match status" value="2"/>
</dbReference>
<evidence type="ECO:0000313" key="12">
    <source>
        <dbReference type="Proteomes" id="UP001085076"/>
    </source>
</evidence>
<dbReference type="FunFam" id="3.30.70.330:FF:000268">
    <property type="entry name" value="31 kDa ribonucleoprotein, chloroplastic"/>
    <property type="match status" value="1"/>
</dbReference>
<dbReference type="InterPro" id="IPR050502">
    <property type="entry name" value="Euk_RNA-bind_prot"/>
</dbReference>
<evidence type="ECO:0000256" key="8">
    <source>
        <dbReference type="PROSITE-ProRule" id="PRU00176"/>
    </source>
</evidence>
<dbReference type="GO" id="GO:0008266">
    <property type="term" value="F:poly(U) RNA binding"/>
    <property type="evidence" value="ECO:0007669"/>
    <property type="project" value="UniProtKB-ARBA"/>
</dbReference>
<dbReference type="InterPro" id="IPR035979">
    <property type="entry name" value="RBD_domain_sf"/>
</dbReference>
<evidence type="ECO:0000256" key="2">
    <source>
        <dbReference type="ARBA" id="ARBA00022528"/>
    </source>
</evidence>
<dbReference type="GO" id="GO:1901259">
    <property type="term" value="P:chloroplast rRNA processing"/>
    <property type="evidence" value="ECO:0007669"/>
    <property type="project" value="TreeGrafter"/>
</dbReference>
<dbReference type="InterPro" id="IPR000504">
    <property type="entry name" value="RRM_dom"/>
</dbReference>
<keyword evidence="6 8" id="KW-0694">RNA-binding</keyword>
<keyword evidence="4" id="KW-0507">mRNA processing</keyword>
<dbReference type="GO" id="GO:0006397">
    <property type="term" value="P:mRNA processing"/>
    <property type="evidence" value="ECO:0007669"/>
    <property type="project" value="UniProtKB-KW"/>
</dbReference>
<dbReference type="EMBL" id="JAGGNH010000001">
    <property type="protein sequence ID" value="KAJ0989446.1"/>
    <property type="molecule type" value="Genomic_DNA"/>
</dbReference>
<dbReference type="GO" id="GO:0045087">
    <property type="term" value="P:innate immune response"/>
    <property type="evidence" value="ECO:0007669"/>
    <property type="project" value="UniProtKB-ARBA"/>
</dbReference>
<protein>
    <recommendedName>
        <fullName evidence="10">RRM domain-containing protein</fullName>
    </recommendedName>
</protein>
<accession>A0A9D5HV14</accession>
<organism evidence="11 12">
    <name type="scientific">Dioscorea zingiberensis</name>
    <dbReference type="NCBI Taxonomy" id="325984"/>
    <lineage>
        <taxon>Eukaryota</taxon>
        <taxon>Viridiplantae</taxon>
        <taxon>Streptophyta</taxon>
        <taxon>Embryophyta</taxon>
        <taxon>Tracheophyta</taxon>
        <taxon>Spermatophyta</taxon>
        <taxon>Magnoliopsida</taxon>
        <taxon>Liliopsida</taxon>
        <taxon>Dioscoreales</taxon>
        <taxon>Dioscoreaceae</taxon>
        <taxon>Dioscorea</taxon>
    </lineage>
</organism>
<dbReference type="CDD" id="cd21608">
    <property type="entry name" value="RRM2_NsCP33_like"/>
    <property type="match status" value="1"/>
</dbReference>
<evidence type="ECO:0000256" key="1">
    <source>
        <dbReference type="ARBA" id="ARBA00004229"/>
    </source>
</evidence>
<keyword evidence="12" id="KW-1185">Reference proteome</keyword>
<evidence type="ECO:0000313" key="11">
    <source>
        <dbReference type="EMBL" id="KAJ0989446.1"/>
    </source>
</evidence>
<evidence type="ECO:0000256" key="3">
    <source>
        <dbReference type="ARBA" id="ARBA00022640"/>
    </source>
</evidence>
<reference evidence="11" key="2">
    <citation type="journal article" date="2022" name="Hortic Res">
        <title>The genome of Dioscorea zingiberensis sheds light on the biosynthesis, origin and evolution of the medicinally important diosgenin saponins.</title>
        <authorList>
            <person name="Li Y."/>
            <person name="Tan C."/>
            <person name="Li Z."/>
            <person name="Guo J."/>
            <person name="Li S."/>
            <person name="Chen X."/>
            <person name="Wang C."/>
            <person name="Dai X."/>
            <person name="Yang H."/>
            <person name="Song W."/>
            <person name="Hou L."/>
            <person name="Xu J."/>
            <person name="Tong Z."/>
            <person name="Xu A."/>
            <person name="Yuan X."/>
            <person name="Wang W."/>
            <person name="Yang Q."/>
            <person name="Chen L."/>
            <person name="Sun Z."/>
            <person name="Wang K."/>
            <person name="Pan B."/>
            <person name="Chen J."/>
            <person name="Bao Y."/>
            <person name="Liu F."/>
            <person name="Qi X."/>
            <person name="Gang D.R."/>
            <person name="Wen J."/>
            <person name="Li J."/>
        </authorList>
    </citation>
    <scope>NUCLEOTIDE SEQUENCE</scope>
    <source>
        <strain evidence="11">Dzin_1.0</strain>
    </source>
</reference>
<comment type="subcellular location">
    <subcellularLocation>
        <location evidence="1">Plastid</location>
        <location evidence="1">Chloroplast</location>
    </subcellularLocation>
</comment>
<keyword evidence="5" id="KW-0677">Repeat</keyword>
<feature type="region of interest" description="Disordered" evidence="9">
    <location>
        <begin position="82"/>
        <end position="104"/>
    </location>
</feature>
<keyword evidence="3" id="KW-0934">Plastid</keyword>
<dbReference type="InterPro" id="IPR048289">
    <property type="entry name" value="RRM2_NsCP33-like"/>
</dbReference>
<evidence type="ECO:0000259" key="10">
    <source>
        <dbReference type="PROSITE" id="PS50102"/>
    </source>
</evidence>
<dbReference type="PROSITE" id="PS50102">
    <property type="entry name" value="RRM"/>
    <property type="match status" value="2"/>
</dbReference>
<dbReference type="PANTHER" id="PTHR48025:SF3">
    <property type="entry name" value="31 KDA RIBONUCLEOPROTEIN, CHLOROPLASTIC-RELATED"/>
    <property type="match status" value="1"/>
</dbReference>
<proteinExistence type="predicted"/>
<dbReference type="OrthoDB" id="439808at2759"/>
<evidence type="ECO:0000256" key="7">
    <source>
        <dbReference type="ARBA" id="ARBA00023274"/>
    </source>
</evidence>
<dbReference type="SMART" id="SM00360">
    <property type="entry name" value="RRM"/>
    <property type="match status" value="2"/>
</dbReference>
<dbReference type="GO" id="GO:0009535">
    <property type="term" value="C:chloroplast thylakoid membrane"/>
    <property type="evidence" value="ECO:0007669"/>
    <property type="project" value="TreeGrafter"/>
</dbReference>
<reference evidence="11" key="1">
    <citation type="submission" date="2021-03" db="EMBL/GenBank/DDBJ databases">
        <authorList>
            <person name="Li Z."/>
            <person name="Yang C."/>
        </authorList>
    </citation>
    <scope>NUCLEOTIDE SEQUENCE</scope>
    <source>
        <strain evidence="11">Dzin_1.0</strain>
        <tissue evidence="11">Leaf</tissue>
    </source>
</reference>